<dbReference type="VEuPathDB" id="FungiDB:LEMA_P096680.1"/>
<dbReference type="EMBL" id="FP929133">
    <property type="protein sequence ID" value="CBX98259.1"/>
    <property type="molecule type" value="Genomic_DNA"/>
</dbReference>
<dbReference type="InParanoid" id="E5A3P6"/>
<dbReference type="AlphaFoldDB" id="E5A3P6"/>
<keyword evidence="3" id="KW-1185">Reference proteome</keyword>
<name>E5A3P6_LEPMJ</name>
<evidence type="ECO:0000313" key="2">
    <source>
        <dbReference type="EMBL" id="CBX98259.1"/>
    </source>
</evidence>
<protein>
    <submittedName>
        <fullName evidence="2">Predicted protein</fullName>
    </submittedName>
</protein>
<evidence type="ECO:0000256" key="1">
    <source>
        <dbReference type="SAM" id="MobiDB-lite"/>
    </source>
</evidence>
<dbReference type="Proteomes" id="UP000002668">
    <property type="component" value="Genome"/>
</dbReference>
<dbReference type="OMA" id="WVPNAPR"/>
<feature type="compositionally biased region" description="Gly residues" evidence="1">
    <location>
        <begin position="213"/>
        <end position="225"/>
    </location>
</feature>
<organism evidence="3">
    <name type="scientific">Leptosphaeria maculans (strain JN3 / isolate v23.1.3 / race Av1-4-5-6-7-8)</name>
    <name type="common">Blackleg fungus</name>
    <name type="synonym">Phoma lingam</name>
    <dbReference type="NCBI Taxonomy" id="985895"/>
    <lineage>
        <taxon>Eukaryota</taxon>
        <taxon>Fungi</taxon>
        <taxon>Dikarya</taxon>
        <taxon>Ascomycota</taxon>
        <taxon>Pezizomycotina</taxon>
        <taxon>Dothideomycetes</taxon>
        <taxon>Pleosporomycetidae</taxon>
        <taxon>Pleosporales</taxon>
        <taxon>Pleosporineae</taxon>
        <taxon>Leptosphaeriaceae</taxon>
        <taxon>Plenodomus</taxon>
        <taxon>Plenodomus lingam/Leptosphaeria maculans species complex</taxon>
    </lineage>
</organism>
<dbReference type="HOGENOM" id="CLU_116359_0_0_1"/>
<proteinExistence type="predicted"/>
<dbReference type="OrthoDB" id="3741724at2759"/>
<gene>
    <name evidence="2" type="ORF">LEMA_P096680.1</name>
</gene>
<reference evidence="3" key="1">
    <citation type="journal article" date="2011" name="Nat. Commun.">
        <title>Effector diversification within compartments of the Leptosphaeria maculans genome affected by Repeat-Induced Point mutations.</title>
        <authorList>
            <person name="Rouxel T."/>
            <person name="Grandaubert J."/>
            <person name="Hane J.K."/>
            <person name="Hoede C."/>
            <person name="van de Wouw A.P."/>
            <person name="Couloux A."/>
            <person name="Dominguez V."/>
            <person name="Anthouard V."/>
            <person name="Bally P."/>
            <person name="Bourras S."/>
            <person name="Cozijnsen A.J."/>
            <person name="Ciuffetti L.M."/>
            <person name="Degrave A."/>
            <person name="Dilmaghani A."/>
            <person name="Duret L."/>
            <person name="Fudal I."/>
            <person name="Goodwin S.B."/>
            <person name="Gout L."/>
            <person name="Glaser N."/>
            <person name="Linglin J."/>
            <person name="Kema G.H.J."/>
            <person name="Lapalu N."/>
            <person name="Lawrence C.B."/>
            <person name="May K."/>
            <person name="Meyer M."/>
            <person name="Ollivier B."/>
            <person name="Poulain J."/>
            <person name="Schoch C.L."/>
            <person name="Simon A."/>
            <person name="Spatafora J.W."/>
            <person name="Stachowiak A."/>
            <person name="Turgeon B.G."/>
            <person name="Tyler B.M."/>
            <person name="Vincent D."/>
            <person name="Weissenbach J."/>
            <person name="Amselem J."/>
            <person name="Quesneville H."/>
            <person name="Oliver R.P."/>
            <person name="Wincker P."/>
            <person name="Balesdent M.-H."/>
            <person name="Howlett B.J."/>
        </authorList>
    </citation>
    <scope>NUCLEOTIDE SEQUENCE [LARGE SCALE GENOMIC DNA]</scope>
    <source>
        <strain evidence="3">JN3 / isolate v23.1.3 / race Av1-4-5-6-7-8</strain>
    </source>
</reference>
<accession>E5A3P6</accession>
<feature type="compositionally biased region" description="Basic and acidic residues" evidence="1">
    <location>
        <begin position="201"/>
        <end position="212"/>
    </location>
</feature>
<dbReference type="eggNOG" id="ENOG502R93Q">
    <property type="taxonomic scope" value="Eukaryota"/>
</dbReference>
<sequence>MSGFEKAGGKSDRDVMEANEMMERVVIGDVTPVSGECWLADGDKVAEVSRLRASATGNCKMLYGCDRFKFYDIVICENESDGKFGALLTCQENGSTKILRNEVAECPVVATRKLVHRLQLDTALLFTSKYTVGSQLRGQQGYTNKETGVFELIGGRTDQRIPGPDDDTQGLSGRHSDAPGGVPYPPRAERGFGGGGHKRARVDGREGCRDGGRGGGGGGLDYGNE</sequence>
<feature type="region of interest" description="Disordered" evidence="1">
    <location>
        <begin position="155"/>
        <end position="225"/>
    </location>
</feature>
<evidence type="ECO:0000313" key="3">
    <source>
        <dbReference type="Proteomes" id="UP000002668"/>
    </source>
</evidence>